<evidence type="ECO:0000313" key="1">
    <source>
        <dbReference type="Proteomes" id="UP000887578"/>
    </source>
</evidence>
<protein>
    <submittedName>
        <fullName evidence="2">Uncharacterized protein</fullName>
    </submittedName>
</protein>
<organism evidence="1 2">
    <name type="scientific">Panagrolaimus davidi</name>
    <dbReference type="NCBI Taxonomy" id="227884"/>
    <lineage>
        <taxon>Eukaryota</taxon>
        <taxon>Metazoa</taxon>
        <taxon>Ecdysozoa</taxon>
        <taxon>Nematoda</taxon>
        <taxon>Chromadorea</taxon>
        <taxon>Rhabditida</taxon>
        <taxon>Tylenchina</taxon>
        <taxon>Panagrolaimomorpha</taxon>
        <taxon>Panagrolaimoidea</taxon>
        <taxon>Panagrolaimidae</taxon>
        <taxon>Panagrolaimus</taxon>
    </lineage>
</organism>
<evidence type="ECO:0000313" key="2">
    <source>
        <dbReference type="WBParaSite" id="PDA_v2.g8001.t1"/>
    </source>
</evidence>
<proteinExistence type="predicted"/>
<accession>A0A914QVG8</accession>
<keyword evidence="1" id="KW-1185">Reference proteome</keyword>
<reference evidence="2" key="1">
    <citation type="submission" date="2022-11" db="UniProtKB">
        <authorList>
            <consortium name="WormBaseParasite"/>
        </authorList>
    </citation>
    <scope>IDENTIFICATION</scope>
</reference>
<dbReference type="Proteomes" id="UP000887578">
    <property type="component" value="Unplaced"/>
</dbReference>
<dbReference type="AlphaFoldDB" id="A0A914QVG8"/>
<name>A0A914QVG8_9BILA</name>
<sequence>MPALIPEILFAVGKQIIENGDSENDLSKFALSGKVCLNAVKKVFASVTTLKIYDGNNFDIGWDKQCTKYDIDEFPESWIYLIGGSVTKLHVEKEINGFFWPIIDVISKHKKLVSFSTGSESCCSKTLLMDEFLPTFSTTLKELTVPKQSISKTLCDTLRPKSLTLLYDYHQYDVHFFLKIAENSLLLSSIKHLTFYTYSGSLSSFPQYYELMIELFSSLKTINFTVKYGMFNELRFRSDIGTLIKTIKRSTTFPSKIVYTVSQEFMKDGIPFHLVRDFLKVFEYDDSSNPTFHCFRRTFQSKDSDEKFILEVSYPKPKIHAWL</sequence>
<dbReference type="WBParaSite" id="PDA_v2.g8001.t1">
    <property type="protein sequence ID" value="PDA_v2.g8001.t1"/>
    <property type="gene ID" value="PDA_v2.g8001"/>
</dbReference>